<dbReference type="EMBL" id="AFQT01000022">
    <property type="protein sequence ID" value="EGP69991.1"/>
    <property type="molecule type" value="Genomic_DNA"/>
</dbReference>
<evidence type="ECO:0000313" key="1">
    <source>
        <dbReference type="EMBL" id="EGP69991.1"/>
    </source>
</evidence>
<dbReference type="AlphaFoldDB" id="F9HA13"/>
<comment type="caution">
    <text evidence="1">The sequence shown here is derived from an EMBL/GenBank/DDBJ whole genome shotgun (WGS) entry which is preliminary data.</text>
</comment>
<sequence length="38" mass="4354">MTEFLRLLAQKLGMKFRRKLLPSALLKGNIKNIQKGPT</sequence>
<proteinExistence type="predicted"/>
<evidence type="ECO:0000313" key="2">
    <source>
        <dbReference type="Proteomes" id="UP000003815"/>
    </source>
</evidence>
<protein>
    <submittedName>
        <fullName evidence="1">Uncharacterized protein</fullName>
    </submittedName>
</protein>
<reference evidence="1 2" key="1">
    <citation type="submission" date="2011-05" db="EMBL/GenBank/DDBJ databases">
        <authorList>
            <person name="Durkin A.S."/>
            <person name="Radune D."/>
            <person name="Hostetler J."/>
            <person name="Torralba M."/>
            <person name="Gillis M."/>
            <person name="Methe B."/>
            <person name="Sutton G."/>
            <person name="Nelson K.E."/>
        </authorList>
    </citation>
    <scope>NUCLEOTIDE SEQUENCE [LARGE SCALE GENOMIC DNA]</scope>
    <source>
        <strain evidence="1 2">SK1073</strain>
    </source>
</reference>
<dbReference type="Proteomes" id="UP000003815">
    <property type="component" value="Unassembled WGS sequence"/>
</dbReference>
<name>F9HA13_STRMT</name>
<accession>F9HA13</accession>
<gene>
    <name evidence="1" type="ORF">HMPREF9958_0267</name>
</gene>
<organism evidence="1 2">
    <name type="scientific">Streptococcus mitis SK1073</name>
    <dbReference type="NCBI Taxonomy" id="1008452"/>
    <lineage>
        <taxon>Bacteria</taxon>
        <taxon>Bacillati</taxon>
        <taxon>Bacillota</taxon>
        <taxon>Bacilli</taxon>
        <taxon>Lactobacillales</taxon>
        <taxon>Streptococcaceae</taxon>
        <taxon>Streptococcus</taxon>
        <taxon>Streptococcus mitis group</taxon>
    </lineage>
</organism>